<dbReference type="SUPFAM" id="SSF48179">
    <property type="entry name" value="6-phosphogluconate dehydrogenase C-terminal domain-like"/>
    <property type="match status" value="1"/>
</dbReference>
<dbReference type="InterPro" id="IPR036291">
    <property type="entry name" value="NAD(P)-bd_dom_sf"/>
</dbReference>
<dbReference type="EC" id="1.1.1.44" evidence="6"/>
<comment type="subunit">
    <text evidence="6">Homodimer.</text>
</comment>
<feature type="active site" description="Proton acceptor" evidence="7">
    <location>
        <position position="199"/>
    </location>
</feature>
<dbReference type="NCBIfam" id="NF006765">
    <property type="entry name" value="PRK09287.1"/>
    <property type="match status" value="1"/>
</dbReference>
<dbReference type="InterPro" id="IPR006183">
    <property type="entry name" value="Pgluconate_DH"/>
</dbReference>
<dbReference type="Gene3D" id="3.40.50.720">
    <property type="entry name" value="NAD(P)-binding Rossmann-like Domain"/>
    <property type="match status" value="1"/>
</dbReference>
<dbReference type="SMART" id="SM01350">
    <property type="entry name" value="6PGD"/>
    <property type="match status" value="1"/>
</dbReference>
<dbReference type="InterPro" id="IPR008927">
    <property type="entry name" value="6-PGluconate_DH-like_C_sf"/>
</dbReference>
<evidence type="ECO:0000256" key="7">
    <source>
        <dbReference type="PIRSR" id="PIRSR000109-1"/>
    </source>
</evidence>
<accession>A0A976M3M4</accession>
<sequence length="475" mass="55009">MEESKKAEIGIVGLGVMGGAYARNLYFRGRRVSAWTRNEKEIVVFESKIKEDEKYEKVPEKASIKCFTNLQEFVESLEKPRKVLMLITAGSPVDHMLDRLIPSLDKEDIIVDGGNEWYKNTQMRIERCKEEGIRWVNYEKQAENRFCGMGVSGGERGARKHPCVMFGGSKEDYTSLKPILSQDNKDFYVGKGASGHYVKMVHNGIEYAILQVLSELYKLMKHINKMNNLEISELLRSWDEKESSYLFQITQMILEEKEEEEYLLDKITPCISSNGTGKWTVQDSFDRSVPVPSIGMAVDMRSFSNLTQKNHTLENTNQHPKFKTDDLKKTYIGAMISIFSQGLHLLMEASREFDWDLNMSKVADIWSSNAIISCNMLKEISKSYKENDEMLLFHPRFKEMLLNSMKSWKHVVKNCIEYDVPTPGVLSSLEYVQVLFSKNHCHNLIQAQRDCFGSHGFNRVDMEGKYHHNWWKNYK</sequence>
<feature type="active site" description="Proton donor" evidence="7">
    <location>
        <position position="206"/>
    </location>
</feature>
<evidence type="ECO:0000256" key="6">
    <source>
        <dbReference type="PIRNR" id="PIRNR000109"/>
    </source>
</evidence>
<dbReference type="SUPFAM" id="SSF51735">
    <property type="entry name" value="NAD(P)-binding Rossmann-fold domains"/>
    <property type="match status" value="1"/>
</dbReference>
<dbReference type="InterPro" id="IPR006115">
    <property type="entry name" value="6PGDH_NADP-bd"/>
</dbReference>
<evidence type="ECO:0000256" key="5">
    <source>
        <dbReference type="ARBA" id="ARBA00023126"/>
    </source>
</evidence>
<proteinExistence type="inferred from homology"/>
<organism evidence="9 10">
    <name type="scientific">Theileria orientalis</name>
    <dbReference type="NCBI Taxonomy" id="68886"/>
    <lineage>
        <taxon>Eukaryota</taxon>
        <taxon>Sar</taxon>
        <taxon>Alveolata</taxon>
        <taxon>Apicomplexa</taxon>
        <taxon>Aconoidasida</taxon>
        <taxon>Piroplasmida</taxon>
        <taxon>Theileriidae</taxon>
        <taxon>Theileria</taxon>
    </lineage>
</organism>
<dbReference type="GO" id="GO:0006098">
    <property type="term" value="P:pentose-phosphate shunt"/>
    <property type="evidence" value="ECO:0007669"/>
    <property type="project" value="UniProtKB-KW"/>
</dbReference>
<comment type="function">
    <text evidence="6">Catalyzes the oxidative decarboxylation of 6-phosphogluconate to ribulose 5-phosphate and CO(2), with concomitant reduction of NADP to NADPH.</text>
</comment>
<dbReference type="Gene3D" id="1.20.5.320">
    <property type="entry name" value="6-Phosphogluconate Dehydrogenase, domain 3"/>
    <property type="match status" value="1"/>
</dbReference>
<dbReference type="InterPro" id="IPR006113">
    <property type="entry name" value="6PGDH_Gnd/GntZ"/>
</dbReference>
<keyword evidence="6" id="KW-0521">NADP</keyword>
<dbReference type="GO" id="GO:0050661">
    <property type="term" value="F:NADP binding"/>
    <property type="evidence" value="ECO:0007669"/>
    <property type="project" value="InterPro"/>
</dbReference>
<comment type="pathway">
    <text evidence="1 6">Carbohydrate degradation; pentose phosphate pathway; D-ribulose 5-phosphate from D-glucose 6-phosphate (oxidative stage): step 3/3.</text>
</comment>
<dbReference type="OrthoDB" id="434986at2759"/>
<feature type="domain" description="6-phosphogluconate dehydrogenase C-terminal" evidence="8">
    <location>
        <begin position="195"/>
        <end position="471"/>
    </location>
</feature>
<evidence type="ECO:0000256" key="4">
    <source>
        <dbReference type="ARBA" id="ARBA00023064"/>
    </source>
</evidence>
<dbReference type="PIRSF" id="PIRSF000109">
    <property type="entry name" value="6PGD"/>
    <property type="match status" value="1"/>
</dbReference>
<dbReference type="InterPro" id="IPR013328">
    <property type="entry name" value="6PGD_dom2"/>
</dbReference>
<evidence type="ECO:0000256" key="2">
    <source>
        <dbReference type="ARBA" id="ARBA00008419"/>
    </source>
</evidence>
<keyword evidence="4" id="KW-0311">Gluconate utilization</keyword>
<dbReference type="PRINTS" id="PR00076">
    <property type="entry name" value="6PGDHDRGNASE"/>
</dbReference>
<keyword evidence="3 6" id="KW-0560">Oxidoreductase</keyword>
<evidence type="ECO:0000256" key="1">
    <source>
        <dbReference type="ARBA" id="ARBA00004874"/>
    </source>
</evidence>
<name>A0A976M3M4_THEOR</name>
<dbReference type="AlphaFoldDB" id="A0A976M3M4"/>
<reference evidence="9" key="1">
    <citation type="submission" date="2022-07" db="EMBL/GenBank/DDBJ databases">
        <title>Evaluation of T. orientalis genome assembly methods using nanopore sequencing and analysis of variation between genomes.</title>
        <authorList>
            <person name="Yam J."/>
            <person name="Micallef M.L."/>
            <person name="Liu M."/>
            <person name="Djordjevic S.P."/>
            <person name="Bogema D.R."/>
            <person name="Jenkins C."/>
        </authorList>
    </citation>
    <scope>NUCLEOTIDE SEQUENCE</scope>
    <source>
        <strain evidence="9">Fish Creek</strain>
    </source>
</reference>
<dbReference type="InterPro" id="IPR006114">
    <property type="entry name" value="6PGDH_C"/>
</dbReference>
<dbReference type="PANTHER" id="PTHR11811">
    <property type="entry name" value="6-PHOSPHOGLUCONATE DEHYDROGENASE"/>
    <property type="match status" value="1"/>
</dbReference>
<dbReference type="Gene3D" id="1.10.1040.10">
    <property type="entry name" value="N-(1-d-carboxylethyl)-l-norvaline Dehydrogenase, domain 2"/>
    <property type="match status" value="1"/>
</dbReference>
<dbReference type="Pfam" id="PF03446">
    <property type="entry name" value="NAD_binding_2"/>
    <property type="match status" value="1"/>
</dbReference>
<keyword evidence="5 6" id="KW-0570">Pentose shunt</keyword>
<dbReference type="GO" id="GO:0004616">
    <property type="term" value="F:phosphogluconate dehydrogenase (decarboxylating) activity"/>
    <property type="evidence" value="ECO:0007669"/>
    <property type="project" value="UniProtKB-EC"/>
</dbReference>
<comment type="similarity">
    <text evidence="2 6">Belongs to the 6-phosphogluconate dehydrogenase family.</text>
</comment>
<gene>
    <name evidence="9" type="ORF">MACJ_000168</name>
</gene>
<evidence type="ECO:0000259" key="8">
    <source>
        <dbReference type="SMART" id="SM01350"/>
    </source>
</evidence>
<evidence type="ECO:0000313" key="10">
    <source>
        <dbReference type="Proteomes" id="UP000244803"/>
    </source>
</evidence>
<dbReference type="GO" id="GO:0019521">
    <property type="term" value="P:D-gluconate metabolic process"/>
    <property type="evidence" value="ECO:0007669"/>
    <property type="project" value="UniProtKB-KW"/>
</dbReference>
<dbReference type="Proteomes" id="UP000244803">
    <property type="component" value="Chromosome 1"/>
</dbReference>
<dbReference type="Pfam" id="PF00393">
    <property type="entry name" value="6PGD"/>
    <property type="match status" value="1"/>
</dbReference>
<dbReference type="EMBL" id="CP056065">
    <property type="protein sequence ID" value="UKJ87728.2"/>
    <property type="molecule type" value="Genomic_DNA"/>
</dbReference>
<evidence type="ECO:0000313" key="9">
    <source>
        <dbReference type="EMBL" id="UKJ87728.2"/>
    </source>
</evidence>
<evidence type="ECO:0000256" key="3">
    <source>
        <dbReference type="ARBA" id="ARBA00023002"/>
    </source>
</evidence>
<comment type="catalytic activity">
    <reaction evidence="6">
        <text>6-phospho-D-gluconate + NADP(+) = D-ribulose 5-phosphate + CO2 + NADPH</text>
        <dbReference type="Rhea" id="RHEA:10116"/>
        <dbReference type="ChEBI" id="CHEBI:16526"/>
        <dbReference type="ChEBI" id="CHEBI:57783"/>
        <dbReference type="ChEBI" id="CHEBI:58121"/>
        <dbReference type="ChEBI" id="CHEBI:58349"/>
        <dbReference type="ChEBI" id="CHEBI:58759"/>
        <dbReference type="EC" id="1.1.1.44"/>
    </reaction>
</comment>
<protein>
    <recommendedName>
        <fullName evidence="6">6-phosphogluconate dehydrogenase, decarboxylating</fullName>
        <ecNumber evidence="6">1.1.1.44</ecNumber>
    </recommendedName>
</protein>